<dbReference type="PANTHER" id="PTHR24111">
    <property type="entry name" value="LEUCINE-RICH REPEAT-CONTAINING PROTEIN 34"/>
    <property type="match status" value="1"/>
</dbReference>
<reference evidence="2 4" key="1">
    <citation type="journal article" date="2012" name="Nature">
        <title>Algal genomes reveal evolutionary mosaicism and the fate of nucleomorphs.</title>
        <authorList>
            <consortium name="DOE Joint Genome Institute"/>
            <person name="Curtis B.A."/>
            <person name="Tanifuji G."/>
            <person name="Burki F."/>
            <person name="Gruber A."/>
            <person name="Irimia M."/>
            <person name="Maruyama S."/>
            <person name="Arias M.C."/>
            <person name="Ball S.G."/>
            <person name="Gile G.H."/>
            <person name="Hirakawa Y."/>
            <person name="Hopkins J.F."/>
            <person name="Kuo A."/>
            <person name="Rensing S.A."/>
            <person name="Schmutz J."/>
            <person name="Symeonidi A."/>
            <person name="Elias M."/>
            <person name="Eveleigh R.J."/>
            <person name="Herman E.K."/>
            <person name="Klute M.J."/>
            <person name="Nakayama T."/>
            <person name="Obornik M."/>
            <person name="Reyes-Prieto A."/>
            <person name="Armbrust E.V."/>
            <person name="Aves S.J."/>
            <person name="Beiko R.G."/>
            <person name="Coutinho P."/>
            <person name="Dacks J.B."/>
            <person name="Durnford D.G."/>
            <person name="Fast N.M."/>
            <person name="Green B.R."/>
            <person name="Grisdale C.J."/>
            <person name="Hempel F."/>
            <person name="Henrissat B."/>
            <person name="Hoppner M.P."/>
            <person name="Ishida K."/>
            <person name="Kim E."/>
            <person name="Koreny L."/>
            <person name="Kroth P.G."/>
            <person name="Liu Y."/>
            <person name="Malik S.B."/>
            <person name="Maier U.G."/>
            <person name="McRose D."/>
            <person name="Mock T."/>
            <person name="Neilson J.A."/>
            <person name="Onodera N.T."/>
            <person name="Poole A.M."/>
            <person name="Pritham E.J."/>
            <person name="Richards T.A."/>
            <person name="Rocap G."/>
            <person name="Roy S.W."/>
            <person name="Sarai C."/>
            <person name="Schaack S."/>
            <person name="Shirato S."/>
            <person name="Slamovits C.H."/>
            <person name="Spencer D.F."/>
            <person name="Suzuki S."/>
            <person name="Worden A.Z."/>
            <person name="Zauner S."/>
            <person name="Barry K."/>
            <person name="Bell C."/>
            <person name="Bharti A.K."/>
            <person name="Crow J.A."/>
            <person name="Grimwood J."/>
            <person name="Kramer R."/>
            <person name="Lindquist E."/>
            <person name="Lucas S."/>
            <person name="Salamov A."/>
            <person name="McFadden G.I."/>
            <person name="Lane C.E."/>
            <person name="Keeling P.J."/>
            <person name="Gray M.W."/>
            <person name="Grigoriev I.V."/>
            <person name="Archibald J.M."/>
        </authorList>
    </citation>
    <scope>NUCLEOTIDE SEQUENCE</scope>
    <source>
        <strain evidence="2 4">CCMP2712</strain>
    </source>
</reference>
<dbReference type="InterPro" id="IPR001611">
    <property type="entry name" value="Leu-rich_rpt"/>
</dbReference>
<dbReference type="Pfam" id="PF13516">
    <property type="entry name" value="LRR_6"/>
    <property type="match status" value="5"/>
</dbReference>
<dbReference type="OMA" id="IKNCGMK"/>
<evidence type="ECO:0000256" key="1">
    <source>
        <dbReference type="ARBA" id="ARBA00022737"/>
    </source>
</evidence>
<dbReference type="Gene3D" id="3.80.10.10">
    <property type="entry name" value="Ribonuclease Inhibitor"/>
    <property type="match status" value="3"/>
</dbReference>
<protein>
    <submittedName>
        <fullName evidence="2 3">Uncharacterized protein</fullName>
    </submittedName>
</protein>
<dbReference type="RefSeq" id="XP_005834909.1">
    <property type="nucleotide sequence ID" value="XM_005834852.1"/>
</dbReference>
<dbReference type="eggNOG" id="KOG4308">
    <property type="taxonomic scope" value="Eukaryota"/>
</dbReference>
<proteinExistence type="predicted"/>
<evidence type="ECO:0000313" key="2">
    <source>
        <dbReference type="EMBL" id="EKX47929.1"/>
    </source>
</evidence>
<dbReference type="PANTHER" id="PTHR24111:SF0">
    <property type="entry name" value="LEUCINE-RICH REPEAT-CONTAINING PROTEIN"/>
    <property type="match status" value="1"/>
</dbReference>
<organism evidence="2">
    <name type="scientific">Guillardia theta (strain CCMP2712)</name>
    <name type="common">Cryptophyte</name>
    <dbReference type="NCBI Taxonomy" id="905079"/>
    <lineage>
        <taxon>Eukaryota</taxon>
        <taxon>Cryptophyceae</taxon>
        <taxon>Pyrenomonadales</taxon>
        <taxon>Geminigeraceae</taxon>
        <taxon>Guillardia</taxon>
    </lineage>
</organism>
<keyword evidence="4" id="KW-1185">Reference proteome</keyword>
<reference evidence="3" key="3">
    <citation type="submission" date="2016-03" db="UniProtKB">
        <authorList>
            <consortium name="EnsemblProtists"/>
        </authorList>
    </citation>
    <scope>IDENTIFICATION</scope>
</reference>
<gene>
    <name evidence="2" type="ORF">GUITHDRAFT_152007</name>
</gene>
<reference evidence="4" key="2">
    <citation type="submission" date="2012-11" db="EMBL/GenBank/DDBJ databases">
        <authorList>
            <person name="Kuo A."/>
            <person name="Curtis B.A."/>
            <person name="Tanifuji G."/>
            <person name="Burki F."/>
            <person name="Gruber A."/>
            <person name="Irimia M."/>
            <person name="Maruyama S."/>
            <person name="Arias M.C."/>
            <person name="Ball S.G."/>
            <person name="Gile G.H."/>
            <person name="Hirakawa Y."/>
            <person name="Hopkins J.F."/>
            <person name="Rensing S.A."/>
            <person name="Schmutz J."/>
            <person name="Symeonidi A."/>
            <person name="Elias M."/>
            <person name="Eveleigh R.J."/>
            <person name="Herman E.K."/>
            <person name="Klute M.J."/>
            <person name="Nakayama T."/>
            <person name="Obornik M."/>
            <person name="Reyes-Prieto A."/>
            <person name="Armbrust E.V."/>
            <person name="Aves S.J."/>
            <person name="Beiko R.G."/>
            <person name="Coutinho P."/>
            <person name="Dacks J.B."/>
            <person name="Durnford D.G."/>
            <person name="Fast N.M."/>
            <person name="Green B.R."/>
            <person name="Grisdale C."/>
            <person name="Hempe F."/>
            <person name="Henrissat B."/>
            <person name="Hoppner M.P."/>
            <person name="Ishida K.-I."/>
            <person name="Kim E."/>
            <person name="Koreny L."/>
            <person name="Kroth P.G."/>
            <person name="Liu Y."/>
            <person name="Malik S.-B."/>
            <person name="Maier U.G."/>
            <person name="McRose D."/>
            <person name="Mock T."/>
            <person name="Neilson J.A."/>
            <person name="Onodera N.T."/>
            <person name="Poole A.M."/>
            <person name="Pritham E.J."/>
            <person name="Richards T.A."/>
            <person name="Rocap G."/>
            <person name="Roy S.W."/>
            <person name="Sarai C."/>
            <person name="Schaack S."/>
            <person name="Shirato S."/>
            <person name="Slamovits C.H."/>
            <person name="Spencer D.F."/>
            <person name="Suzuki S."/>
            <person name="Worden A.Z."/>
            <person name="Zauner S."/>
            <person name="Barry K."/>
            <person name="Bell C."/>
            <person name="Bharti A.K."/>
            <person name="Crow J.A."/>
            <person name="Grimwood J."/>
            <person name="Kramer R."/>
            <person name="Lindquist E."/>
            <person name="Lucas S."/>
            <person name="Salamov A."/>
            <person name="McFadden G.I."/>
            <person name="Lane C.E."/>
            <person name="Keeling P.J."/>
            <person name="Gray M.W."/>
            <person name="Grigoriev I.V."/>
            <person name="Archibald J.M."/>
        </authorList>
    </citation>
    <scope>NUCLEOTIDE SEQUENCE</scope>
    <source>
        <strain evidence="4">CCMP2712</strain>
    </source>
</reference>
<sequence length="388" mass="42492">MAGALRQGYIEACEGGERRPHSAVVDFLDEIAVSDTQLTSLILKGNSKIAYPTRLDDGDLEALLKGMRQAGDLVLRELDLSWNNISDHGVGLLMDYLQEFDNVIALSLSHNNFGVEGAKRIADVMNNLQSLSHLFLDGNKIEDKGGLILVENLARNTSIRTISLGCMDLGHQTFTMLGKALAQNNSITSLNVDRPILFSCQEESIYHLATGLKINKSLKSLSIKNAGLRDHGCFLLCDNLMLNQTLTELDLSSNRLTEISGNHIHNLLKKDQNLIRLKLSCNQLCDRGCEALAQALPVSSVVELDISYNEIASRGIEALSIAVAHSTKLKTLFLWGNHLDSSSLQSYVAACNNCRSLSHTDVLMQIVDGEANAVRRIEPSSYYVAGLV</sequence>
<dbReference type="GeneID" id="17304505"/>
<dbReference type="Proteomes" id="UP000011087">
    <property type="component" value="Unassembled WGS sequence"/>
</dbReference>
<dbReference type="EnsemblProtists" id="EKX47929">
    <property type="protein sequence ID" value="EKX47929"/>
    <property type="gene ID" value="GUITHDRAFT_152007"/>
</dbReference>
<dbReference type="KEGG" id="gtt:GUITHDRAFT_152007"/>
<dbReference type="PaxDb" id="55529-EKX47929"/>
<keyword evidence="1" id="KW-0677">Repeat</keyword>
<dbReference type="OrthoDB" id="272549at2759"/>
<name>L1JIF0_GUITC</name>
<dbReference type="SUPFAM" id="SSF52047">
    <property type="entry name" value="RNI-like"/>
    <property type="match status" value="1"/>
</dbReference>
<dbReference type="PROSITE" id="PS51450">
    <property type="entry name" value="LRR"/>
    <property type="match status" value="1"/>
</dbReference>
<accession>L1JIF0</accession>
<dbReference type="HOGENOM" id="CLU_712603_0_0_1"/>
<dbReference type="AlphaFoldDB" id="L1JIF0"/>
<evidence type="ECO:0000313" key="4">
    <source>
        <dbReference type="Proteomes" id="UP000011087"/>
    </source>
</evidence>
<dbReference type="SMART" id="SM00368">
    <property type="entry name" value="LRR_RI"/>
    <property type="match status" value="8"/>
</dbReference>
<dbReference type="InterPro" id="IPR052201">
    <property type="entry name" value="LRR-containing_regulator"/>
</dbReference>
<dbReference type="EMBL" id="JH992988">
    <property type="protein sequence ID" value="EKX47929.1"/>
    <property type="molecule type" value="Genomic_DNA"/>
</dbReference>
<evidence type="ECO:0000313" key="3">
    <source>
        <dbReference type="EnsemblProtists" id="EKX47929"/>
    </source>
</evidence>
<dbReference type="InterPro" id="IPR032675">
    <property type="entry name" value="LRR_dom_sf"/>
</dbReference>
<dbReference type="STRING" id="905079.L1JIF0"/>